<feature type="domain" description="Chitin-binding type-2" evidence="2">
    <location>
        <begin position="488"/>
        <end position="539"/>
    </location>
</feature>
<reference evidence="3" key="1">
    <citation type="submission" date="2021-03" db="EMBL/GenBank/DDBJ databases">
        <authorList>
            <person name="Bekaert M."/>
        </authorList>
    </citation>
    <scope>NUCLEOTIDE SEQUENCE</scope>
</reference>
<dbReference type="OrthoDB" id="6020543at2759"/>
<dbReference type="Pfam" id="PF01607">
    <property type="entry name" value="CBM_14"/>
    <property type="match status" value="1"/>
</dbReference>
<evidence type="ECO:0000256" key="1">
    <source>
        <dbReference type="SAM" id="MobiDB-lite"/>
    </source>
</evidence>
<keyword evidence="4" id="KW-1185">Reference proteome</keyword>
<dbReference type="Proteomes" id="UP000683360">
    <property type="component" value="Unassembled WGS sequence"/>
</dbReference>
<organism evidence="3 4">
    <name type="scientific">Mytilus edulis</name>
    <name type="common">Blue mussel</name>
    <dbReference type="NCBI Taxonomy" id="6550"/>
    <lineage>
        <taxon>Eukaryota</taxon>
        <taxon>Metazoa</taxon>
        <taxon>Spiralia</taxon>
        <taxon>Lophotrochozoa</taxon>
        <taxon>Mollusca</taxon>
        <taxon>Bivalvia</taxon>
        <taxon>Autobranchia</taxon>
        <taxon>Pteriomorphia</taxon>
        <taxon>Mytilida</taxon>
        <taxon>Mytiloidea</taxon>
        <taxon>Mytilidae</taxon>
        <taxon>Mytilinae</taxon>
        <taxon>Mytilus</taxon>
    </lineage>
</organism>
<evidence type="ECO:0000259" key="2">
    <source>
        <dbReference type="PROSITE" id="PS50940"/>
    </source>
</evidence>
<proteinExistence type="predicted"/>
<dbReference type="SUPFAM" id="SSF57625">
    <property type="entry name" value="Invertebrate chitin-binding proteins"/>
    <property type="match status" value="1"/>
</dbReference>
<dbReference type="InterPro" id="IPR036508">
    <property type="entry name" value="Chitin-bd_dom_sf"/>
</dbReference>
<dbReference type="PROSITE" id="PS50940">
    <property type="entry name" value="CHIT_BIND_II"/>
    <property type="match status" value="1"/>
</dbReference>
<comment type="caution">
    <text evidence="3">The sequence shown here is derived from an EMBL/GenBank/DDBJ whole genome shotgun (WGS) entry which is preliminary data.</text>
</comment>
<accession>A0A8S3SUK8</accession>
<dbReference type="GO" id="GO:0005576">
    <property type="term" value="C:extracellular region"/>
    <property type="evidence" value="ECO:0007669"/>
    <property type="project" value="InterPro"/>
</dbReference>
<dbReference type="InterPro" id="IPR002557">
    <property type="entry name" value="Chitin-bd_dom"/>
</dbReference>
<evidence type="ECO:0000313" key="3">
    <source>
        <dbReference type="EMBL" id="CAG2222206.1"/>
    </source>
</evidence>
<protein>
    <recommendedName>
        <fullName evidence="2">Chitin-binding type-2 domain-containing protein</fullName>
    </recommendedName>
</protein>
<dbReference type="AlphaFoldDB" id="A0A8S3SUK8"/>
<gene>
    <name evidence="3" type="ORF">MEDL_35557</name>
</gene>
<sequence>MELQDEKMSFDDRNFSAYLNRSYSDGFFPPPDIFGKQRHSNGYLQACNRNEKGISSKHDYLSVQGSIREESQVDKVSDKPPDLPHRKYITNKEEVTELDDVRIYYEIADSTKLRTSGQSDVKCFDQKEYVLRPADDDCLPQDKETNKPSANFPCSPSYFLWLRNTNEKSSSSQAPSTTIQPHCSPPGNTILKLSPDQIANLGTYRSWFLHSCEADIGFPAGDLSIEIMKSGDLEFRSLDVTIESSQDNKTSCEIHRKIEFGIVFTSNMEKAIIRCKVMNTFFQDSSAFYSNNETISLIPRDACKDNTVSKSYRVHPTNCHYYIECKNKVPYGQACQYNHCFGIYNVEVCSPCKDDFIICPETNDSCANAITPQKKAVNMRVHADQIVGLTSPRISNLHTCTGNIGNRSEKIEVEMRLAGHSNYEIKDPMYTTKTEATVNCKLIRVIKFWINFTTEMHNATIRCKLTNDLNPDVSPAYSKPEMLFLVSDDFCYQDYNFTTSNKYHHPTTCHRFVTCVRNHTYVNECPSNLCFSVEKDYCDHCFKGSIKSNLQPDKEPDEPHSGLHSVEKEKKGDHCGNEKEFSDLDISPYSVIADSNIKQQEVKAFPLIKYVTHRMPIGLFS</sequence>
<evidence type="ECO:0000313" key="4">
    <source>
        <dbReference type="Proteomes" id="UP000683360"/>
    </source>
</evidence>
<dbReference type="Gene3D" id="2.170.140.10">
    <property type="entry name" value="Chitin binding domain"/>
    <property type="match status" value="1"/>
</dbReference>
<feature type="region of interest" description="Disordered" evidence="1">
    <location>
        <begin position="552"/>
        <end position="575"/>
    </location>
</feature>
<name>A0A8S3SUK8_MYTED</name>
<dbReference type="GO" id="GO:0008061">
    <property type="term" value="F:chitin binding"/>
    <property type="evidence" value="ECO:0007669"/>
    <property type="project" value="InterPro"/>
</dbReference>
<dbReference type="EMBL" id="CAJPWZ010001731">
    <property type="protein sequence ID" value="CAG2222206.1"/>
    <property type="molecule type" value="Genomic_DNA"/>
</dbReference>